<keyword evidence="2" id="KW-1185">Reference proteome</keyword>
<dbReference type="AlphaFoldDB" id="A0A8S1VWV7"/>
<gene>
    <name evidence="1" type="ORF">POCTA_138.1.T0780253</name>
</gene>
<name>A0A8S1VWV7_PAROT</name>
<comment type="caution">
    <text evidence="1">The sequence shown here is derived from an EMBL/GenBank/DDBJ whole genome shotgun (WGS) entry which is preliminary data.</text>
</comment>
<dbReference type="EMBL" id="CAJJDP010000077">
    <property type="protein sequence ID" value="CAD8182368.1"/>
    <property type="molecule type" value="Genomic_DNA"/>
</dbReference>
<accession>A0A8S1VWV7</accession>
<reference evidence="1" key="1">
    <citation type="submission" date="2021-01" db="EMBL/GenBank/DDBJ databases">
        <authorList>
            <consortium name="Genoscope - CEA"/>
            <person name="William W."/>
        </authorList>
    </citation>
    <scope>NUCLEOTIDE SEQUENCE</scope>
</reference>
<sequence length="1206" mass="146259">MIKKECNKNILLQKNHFLHGREDAQTEIVIKYANKQFSFKAYNQKIHFSYDEFIQTIKVLSQTNSNFFRCYNEIQQSKTEEEEIYHISQALQYYQDIFIYKDNQILLIDEYQRFQRLELKSKILKEKQKKLPIANFYKKKNLQIAKFQPLTIIKLEQDYCILYQTCNQYYLKFQQSKRITNKLKILPIVEQKFGKINKDNFYDIFSIQNEQLEYSDYIYNLCQNVQELKIDNKYLSSIIRIQRFVLRRQFKFKLSVIHKKQRHKILWRKSLIWEDSAFFLLIALNQDANNNQSISIEGKQIDHSLGREVYGLQQKLFLQYEMRDILITTNKMLQQVEIVHEGSNLRLKSEQFDQIFGRIFQYDHFEIEQTLNLRIAKSNSYRNQYIQNGFINHLQLDNQQENKLDQKNIKTLFKLFYFQYRKHKLQNIVQYTSKDILSFPIHFLTESEMANLIQHDNEMDIQNIENEEPRIQYKSVQYQSTLNEWDFIHSIMFEENNFQNYVYKVSIYHSKEFFKKLTLQIQSINLFHKYVISSISNMHFNKKLIEIVYNINSNLASNSFIVNNDMMQEMVKNLMVFKIQRRVRFFQFIQHYHMRNSNFLLRISYIFSQNQYFKIIFRYKKNKIRILFNQQLFLLDLVKLANFYTLTKSQQSHYQISSFSQFLAIQNSTNQNDYRFKLSKLINFLENIIKIRHNSLYFSLKLPVSQVKQQYLKSKSYTPNQAYNKKIITIQRFYRLILAQSFLKALKKAQQKQLNKLRHQCIRKIQGKYYIIYCYEISQFELLAKAVQYKDKCNCFQKCFKFKQSDFINYKQMNKYQFLANCIDLVDGEIQFILENYQVQHSNEDTPYDNEYQTLQDQPYHRQIRSRLINTKRDRNVLYNVVYSNQKILNSSCDSFLININLKSMRNVYHSEDKHTLIRNVAETSMDNIKYENNNLKVNISKIIPEKLKFSQKPRFQACQKILRQKAQVEVLYKTTQRFENQKYLLQIQFVIEQARSIIPIQKDNHFGLFQTEFKILAINMKTKIEIHWNISFENAILLTSKTQKDEITQGIIQNLSLLNDRFLFVTSKTEFKFENVIFIKLKCIHAIQKVCRTRKFQKNYQVYKHIKKLKSQIVLHTTHQDYIIIVQTSREIIYNQQILLFIWDLKNFNLKKMEVQLTKYLHFWNISPLAFAKTLLHQVVITNDRIFFKKFNELEFQNKFERYLN</sequence>
<dbReference type="Proteomes" id="UP000683925">
    <property type="component" value="Unassembled WGS sequence"/>
</dbReference>
<dbReference type="OrthoDB" id="304667at2759"/>
<evidence type="ECO:0000313" key="1">
    <source>
        <dbReference type="EMBL" id="CAD8182368.1"/>
    </source>
</evidence>
<dbReference type="OMA" id="QSKRITN"/>
<organism evidence="1 2">
    <name type="scientific">Paramecium octaurelia</name>
    <dbReference type="NCBI Taxonomy" id="43137"/>
    <lineage>
        <taxon>Eukaryota</taxon>
        <taxon>Sar</taxon>
        <taxon>Alveolata</taxon>
        <taxon>Ciliophora</taxon>
        <taxon>Intramacronucleata</taxon>
        <taxon>Oligohymenophorea</taxon>
        <taxon>Peniculida</taxon>
        <taxon>Parameciidae</taxon>
        <taxon>Paramecium</taxon>
    </lineage>
</organism>
<evidence type="ECO:0000313" key="2">
    <source>
        <dbReference type="Proteomes" id="UP000683925"/>
    </source>
</evidence>
<proteinExistence type="predicted"/>
<protein>
    <submittedName>
        <fullName evidence="1">Uncharacterized protein</fullName>
    </submittedName>
</protein>